<comment type="catalytic activity">
    <reaction evidence="1">
        <text>a 4-O-methyl-thymidine in DNA + L-cysteinyl-[protein] = a thymidine in DNA + S-methyl-L-cysteinyl-[protein]</text>
        <dbReference type="Rhea" id="RHEA:53428"/>
        <dbReference type="Rhea" id="RHEA-COMP:10131"/>
        <dbReference type="Rhea" id="RHEA-COMP:10132"/>
        <dbReference type="Rhea" id="RHEA-COMP:13555"/>
        <dbReference type="Rhea" id="RHEA-COMP:13556"/>
        <dbReference type="ChEBI" id="CHEBI:29950"/>
        <dbReference type="ChEBI" id="CHEBI:82612"/>
        <dbReference type="ChEBI" id="CHEBI:137386"/>
        <dbReference type="ChEBI" id="CHEBI:137387"/>
        <dbReference type="EC" id="2.1.1.63"/>
    </reaction>
</comment>
<gene>
    <name evidence="10" type="ORF">MNBD_CHLOROFLEXI01-5199</name>
</gene>
<keyword evidence="6" id="KW-0234">DNA repair</keyword>
<dbReference type="PANTHER" id="PTHR10815">
    <property type="entry name" value="METHYLATED-DNA--PROTEIN-CYSTEINE METHYLTRANSFERASE"/>
    <property type="match status" value="1"/>
</dbReference>
<dbReference type="SUPFAM" id="SSF53155">
    <property type="entry name" value="Methylated DNA-protein cysteine methyltransferase domain"/>
    <property type="match status" value="1"/>
</dbReference>
<reference evidence="10" key="1">
    <citation type="submission" date="2018-06" db="EMBL/GenBank/DDBJ databases">
        <authorList>
            <person name="Zhirakovskaya E."/>
        </authorList>
    </citation>
    <scope>NUCLEOTIDE SEQUENCE</scope>
</reference>
<dbReference type="EMBL" id="UOEU01000093">
    <property type="protein sequence ID" value="VAW30834.1"/>
    <property type="molecule type" value="Genomic_DNA"/>
</dbReference>
<evidence type="ECO:0000313" key="10">
    <source>
        <dbReference type="EMBL" id="VAW30834.1"/>
    </source>
</evidence>
<evidence type="ECO:0000256" key="4">
    <source>
        <dbReference type="ARBA" id="ARBA00022679"/>
    </source>
</evidence>
<organism evidence="10">
    <name type="scientific">hydrothermal vent metagenome</name>
    <dbReference type="NCBI Taxonomy" id="652676"/>
    <lineage>
        <taxon>unclassified sequences</taxon>
        <taxon>metagenomes</taxon>
        <taxon>ecological metagenomes</taxon>
    </lineage>
</organism>
<dbReference type="NCBIfam" id="TIGR00589">
    <property type="entry name" value="ogt"/>
    <property type="match status" value="1"/>
</dbReference>
<evidence type="ECO:0000256" key="5">
    <source>
        <dbReference type="ARBA" id="ARBA00022763"/>
    </source>
</evidence>
<proteinExistence type="inferred from homology"/>
<dbReference type="InterPro" id="IPR001497">
    <property type="entry name" value="MethylDNA_cys_MeTrfase_AS"/>
</dbReference>
<dbReference type="InterPro" id="IPR036217">
    <property type="entry name" value="MethylDNA_cys_MeTrfase_DNAb"/>
</dbReference>
<evidence type="ECO:0000259" key="8">
    <source>
        <dbReference type="Pfam" id="PF01035"/>
    </source>
</evidence>
<evidence type="ECO:0000256" key="6">
    <source>
        <dbReference type="ARBA" id="ARBA00023204"/>
    </source>
</evidence>
<dbReference type="AlphaFoldDB" id="A0A3B0VGJ4"/>
<comment type="catalytic activity">
    <reaction evidence="7">
        <text>a 6-O-methyl-2'-deoxyguanosine in DNA + L-cysteinyl-[protein] = S-methyl-L-cysteinyl-[protein] + a 2'-deoxyguanosine in DNA</text>
        <dbReference type="Rhea" id="RHEA:24000"/>
        <dbReference type="Rhea" id="RHEA-COMP:10131"/>
        <dbReference type="Rhea" id="RHEA-COMP:10132"/>
        <dbReference type="Rhea" id="RHEA-COMP:11367"/>
        <dbReference type="Rhea" id="RHEA-COMP:11368"/>
        <dbReference type="ChEBI" id="CHEBI:29950"/>
        <dbReference type="ChEBI" id="CHEBI:82612"/>
        <dbReference type="ChEBI" id="CHEBI:85445"/>
        <dbReference type="ChEBI" id="CHEBI:85448"/>
        <dbReference type="EC" id="2.1.1.63"/>
    </reaction>
</comment>
<dbReference type="HAMAP" id="MF_00772">
    <property type="entry name" value="OGT"/>
    <property type="match status" value="1"/>
</dbReference>
<dbReference type="Gene3D" id="3.30.160.70">
    <property type="entry name" value="Methylated DNA-protein cysteine methyltransferase domain"/>
    <property type="match status" value="1"/>
</dbReference>
<keyword evidence="5" id="KW-0227">DNA damage</keyword>
<feature type="domain" description="Methylated-DNA-[protein]-cysteine S-methyltransferase DNA binding" evidence="8">
    <location>
        <begin position="79"/>
        <end position="158"/>
    </location>
</feature>
<evidence type="ECO:0000256" key="2">
    <source>
        <dbReference type="ARBA" id="ARBA00022490"/>
    </source>
</evidence>
<dbReference type="Pfam" id="PF01035">
    <property type="entry name" value="DNA_binding_1"/>
    <property type="match status" value="1"/>
</dbReference>
<evidence type="ECO:0000256" key="7">
    <source>
        <dbReference type="ARBA" id="ARBA00049348"/>
    </source>
</evidence>
<dbReference type="SUPFAM" id="SSF46767">
    <property type="entry name" value="Methylated DNA-protein cysteine methyltransferase, C-terminal domain"/>
    <property type="match status" value="1"/>
</dbReference>
<keyword evidence="2" id="KW-0963">Cytoplasm</keyword>
<dbReference type="GO" id="GO:0003908">
    <property type="term" value="F:methylated-DNA-[protein]-cysteine S-methyltransferase activity"/>
    <property type="evidence" value="ECO:0007669"/>
    <property type="project" value="UniProtKB-EC"/>
</dbReference>
<dbReference type="InterPro" id="IPR023546">
    <property type="entry name" value="MGMT"/>
</dbReference>
<sequence length="171" mass="18354">MSEQTVFTVMDSPLGEILLVGNDQGMTHLSFQAGSSAITPNEDWRRDNAAFVDAVEQLKVYFSGGLQDFDLPLAPKGTSFQQDVWRFLQTIPYGKTTSYGAIAQAMGKPNGSRAVGAANGRNPIAIIIPCHRVIGSNGSLTGYAGGLRFKEALLSLEGNGRIEVSQQLSLF</sequence>
<dbReference type="GO" id="GO:0032259">
    <property type="term" value="P:methylation"/>
    <property type="evidence" value="ECO:0007669"/>
    <property type="project" value="UniProtKB-KW"/>
</dbReference>
<dbReference type="CDD" id="cd06445">
    <property type="entry name" value="ATase"/>
    <property type="match status" value="1"/>
</dbReference>
<dbReference type="PROSITE" id="PS00374">
    <property type="entry name" value="MGMT"/>
    <property type="match status" value="1"/>
</dbReference>
<dbReference type="GO" id="GO:0006281">
    <property type="term" value="P:DNA repair"/>
    <property type="evidence" value="ECO:0007669"/>
    <property type="project" value="UniProtKB-KW"/>
</dbReference>
<protein>
    <submittedName>
        <fullName evidence="10">Methylated-DNA--protein-cysteine methyltransferase</fullName>
        <ecNumber evidence="10">2.1.1.63</ecNumber>
    </submittedName>
</protein>
<keyword evidence="4 10" id="KW-0808">Transferase</keyword>
<dbReference type="InterPro" id="IPR008332">
    <property type="entry name" value="MethylG_MeTrfase_N"/>
</dbReference>
<dbReference type="FunFam" id="1.10.10.10:FF:000337">
    <property type="entry name" value="Methylated-DNA--protein-cysteine methyltransferase"/>
    <property type="match status" value="1"/>
</dbReference>
<evidence type="ECO:0000259" key="9">
    <source>
        <dbReference type="Pfam" id="PF02870"/>
    </source>
</evidence>
<dbReference type="PANTHER" id="PTHR10815:SF5">
    <property type="entry name" value="METHYLATED-DNA--PROTEIN-CYSTEINE METHYLTRANSFERASE"/>
    <property type="match status" value="1"/>
</dbReference>
<dbReference type="InterPro" id="IPR014048">
    <property type="entry name" value="MethylDNA_cys_MeTrfase_DNA-bd"/>
</dbReference>
<dbReference type="EC" id="2.1.1.63" evidence="10"/>
<dbReference type="InterPro" id="IPR036631">
    <property type="entry name" value="MGMT_N_sf"/>
</dbReference>
<evidence type="ECO:0000256" key="1">
    <source>
        <dbReference type="ARBA" id="ARBA00001286"/>
    </source>
</evidence>
<name>A0A3B0VGJ4_9ZZZZ</name>
<feature type="domain" description="Methylguanine DNA methyltransferase ribonuclease-like" evidence="9">
    <location>
        <begin position="6"/>
        <end position="75"/>
    </location>
</feature>
<dbReference type="Pfam" id="PF02870">
    <property type="entry name" value="Methyltransf_1N"/>
    <property type="match status" value="1"/>
</dbReference>
<keyword evidence="3 10" id="KW-0489">Methyltransferase</keyword>
<dbReference type="InterPro" id="IPR036388">
    <property type="entry name" value="WH-like_DNA-bd_sf"/>
</dbReference>
<dbReference type="Gene3D" id="1.10.10.10">
    <property type="entry name" value="Winged helix-like DNA-binding domain superfamily/Winged helix DNA-binding domain"/>
    <property type="match status" value="1"/>
</dbReference>
<accession>A0A3B0VGJ4</accession>
<evidence type="ECO:0000256" key="3">
    <source>
        <dbReference type="ARBA" id="ARBA00022603"/>
    </source>
</evidence>